<dbReference type="RefSeq" id="WP_188534113.1">
    <property type="nucleotide sequence ID" value="NZ_BMEQ01000001.1"/>
</dbReference>
<dbReference type="GO" id="GO:0016020">
    <property type="term" value="C:membrane"/>
    <property type="evidence" value="ECO:0007669"/>
    <property type="project" value="TreeGrafter"/>
</dbReference>
<dbReference type="GO" id="GO:0016787">
    <property type="term" value="F:hydrolase activity"/>
    <property type="evidence" value="ECO:0007669"/>
    <property type="project" value="UniProtKB-KW"/>
</dbReference>
<keyword evidence="4" id="KW-1185">Reference proteome</keyword>
<protein>
    <submittedName>
        <fullName evidence="3">Alpha/beta hydrolase</fullName>
    </submittedName>
</protein>
<dbReference type="Pfam" id="PF00561">
    <property type="entry name" value="Abhydrolase_1"/>
    <property type="match status" value="1"/>
</dbReference>
<dbReference type="PANTHER" id="PTHR43798:SF31">
    <property type="entry name" value="AB HYDROLASE SUPERFAMILY PROTEIN YCLE"/>
    <property type="match status" value="1"/>
</dbReference>
<evidence type="ECO:0000313" key="3">
    <source>
        <dbReference type="EMBL" id="GGG44709.1"/>
    </source>
</evidence>
<comment type="caution">
    <text evidence="3">The sequence shown here is derived from an EMBL/GenBank/DDBJ whole genome shotgun (WGS) entry which is preliminary data.</text>
</comment>
<proteinExistence type="predicted"/>
<reference evidence="3" key="1">
    <citation type="journal article" date="2014" name="Int. J. Syst. Evol. Microbiol.">
        <title>Complete genome sequence of Corynebacterium casei LMG S-19264T (=DSM 44701T), isolated from a smear-ripened cheese.</title>
        <authorList>
            <consortium name="US DOE Joint Genome Institute (JGI-PGF)"/>
            <person name="Walter F."/>
            <person name="Albersmeier A."/>
            <person name="Kalinowski J."/>
            <person name="Ruckert C."/>
        </authorList>
    </citation>
    <scope>NUCLEOTIDE SEQUENCE</scope>
    <source>
        <strain evidence="3">CGMCC 1.12187</strain>
    </source>
</reference>
<evidence type="ECO:0000259" key="2">
    <source>
        <dbReference type="Pfam" id="PF00561"/>
    </source>
</evidence>
<accession>A0A917GGQ7</accession>
<dbReference type="InterPro" id="IPR000073">
    <property type="entry name" value="AB_hydrolase_1"/>
</dbReference>
<name>A0A917GGQ7_9MICC</name>
<dbReference type="SUPFAM" id="SSF53474">
    <property type="entry name" value="alpha/beta-Hydrolases"/>
    <property type="match status" value="1"/>
</dbReference>
<reference evidence="3" key="2">
    <citation type="submission" date="2020-09" db="EMBL/GenBank/DDBJ databases">
        <authorList>
            <person name="Sun Q."/>
            <person name="Zhou Y."/>
        </authorList>
    </citation>
    <scope>NUCLEOTIDE SEQUENCE</scope>
    <source>
        <strain evidence="3">CGMCC 1.12187</strain>
    </source>
</reference>
<keyword evidence="1 3" id="KW-0378">Hydrolase</keyword>
<evidence type="ECO:0000313" key="4">
    <source>
        <dbReference type="Proteomes" id="UP000638848"/>
    </source>
</evidence>
<dbReference type="AlphaFoldDB" id="A0A917GGQ7"/>
<gene>
    <name evidence="3" type="ORF">GCM10011374_03770</name>
</gene>
<dbReference type="InterPro" id="IPR029058">
    <property type="entry name" value="AB_hydrolase_fold"/>
</dbReference>
<organism evidence="3 4">
    <name type="scientific">Kocuria dechangensis</name>
    <dbReference type="NCBI Taxonomy" id="1176249"/>
    <lineage>
        <taxon>Bacteria</taxon>
        <taxon>Bacillati</taxon>
        <taxon>Actinomycetota</taxon>
        <taxon>Actinomycetes</taxon>
        <taxon>Micrococcales</taxon>
        <taxon>Micrococcaceae</taxon>
        <taxon>Kocuria</taxon>
    </lineage>
</organism>
<feature type="domain" description="AB hydrolase-1" evidence="2">
    <location>
        <begin position="28"/>
        <end position="143"/>
    </location>
</feature>
<dbReference type="EMBL" id="BMEQ01000001">
    <property type="protein sequence ID" value="GGG44709.1"/>
    <property type="molecule type" value="Genomic_DNA"/>
</dbReference>
<dbReference type="InterPro" id="IPR050266">
    <property type="entry name" value="AB_hydrolase_sf"/>
</dbReference>
<evidence type="ECO:0000256" key="1">
    <source>
        <dbReference type="ARBA" id="ARBA00022801"/>
    </source>
</evidence>
<sequence>MATTVNPEDGTEIAYRAAGPDDGVAGAPTVVLLHGTALSKAVWQGYGFVPALRAHHRVIAVDLRGHGRSGKPERPEDYAMDLVAGDVAAVLAAEAAGPAHVLGYSYGARIGLHLAARRPELLSALTAVAGTWRGTRGRIGQLFFPGFLDSLRAGIADGRGMGAFVEDWEATIGHRLDPATRAAMLANDARAMLAYTTRTEEQPGLTPHELAAITVPTLFVVGERDTPQLEDSRAAVRILREHGTRTGLELVPGRGHGDVLAARDLILAAAGRFHGAPGSGPDGGPDTMAVI</sequence>
<dbReference type="Proteomes" id="UP000638848">
    <property type="component" value="Unassembled WGS sequence"/>
</dbReference>
<dbReference type="Gene3D" id="3.40.50.1820">
    <property type="entry name" value="alpha/beta hydrolase"/>
    <property type="match status" value="1"/>
</dbReference>
<dbReference type="PANTHER" id="PTHR43798">
    <property type="entry name" value="MONOACYLGLYCEROL LIPASE"/>
    <property type="match status" value="1"/>
</dbReference>